<evidence type="ECO:0000313" key="2">
    <source>
        <dbReference type="Proteomes" id="UP000008312"/>
    </source>
</evidence>
<dbReference type="GeneID" id="24921045"/>
<reference evidence="1" key="1">
    <citation type="submission" date="2010-02" db="EMBL/GenBank/DDBJ databases">
        <title>Sequencing and annotation of the Blastocystis hominis genome.</title>
        <authorList>
            <person name="Wincker P."/>
        </authorList>
    </citation>
    <scope>NUCLEOTIDE SEQUENCE</scope>
    <source>
        <strain evidence="1">Singapore isolate B</strain>
    </source>
</reference>
<protein>
    <submittedName>
        <fullName evidence="1">Uncharacterized protein</fullName>
    </submittedName>
</protein>
<gene>
    <name evidence="1" type="ORF">GSBLH_T00003998001</name>
</gene>
<proteinExistence type="predicted"/>
<sequence length="86" mass="10338">MEILTGYYPIVLYRDGKQVRLDDANWGYMIEQGYRVRVNSALRRDEIIYGIVEDCLKSGNERPEMPEIFKRVEDWYKQETVCIWNV</sequence>
<dbReference type="Proteomes" id="UP000008312">
    <property type="component" value="Unassembled WGS sequence"/>
</dbReference>
<keyword evidence="2" id="KW-1185">Reference proteome</keyword>
<evidence type="ECO:0000313" key="1">
    <source>
        <dbReference type="EMBL" id="CBK24238.2"/>
    </source>
</evidence>
<dbReference type="RefSeq" id="XP_012898286.1">
    <property type="nucleotide sequence ID" value="XM_013042832.1"/>
</dbReference>
<accession>D8M849</accession>
<organism evidence="1">
    <name type="scientific">Blastocystis hominis</name>
    <dbReference type="NCBI Taxonomy" id="12968"/>
    <lineage>
        <taxon>Eukaryota</taxon>
        <taxon>Sar</taxon>
        <taxon>Stramenopiles</taxon>
        <taxon>Bigyra</taxon>
        <taxon>Opalozoa</taxon>
        <taxon>Opalinata</taxon>
        <taxon>Blastocystidae</taxon>
        <taxon>Blastocystis</taxon>
    </lineage>
</organism>
<name>D8M849_BLAHO</name>
<dbReference type="EMBL" id="FN668683">
    <property type="protein sequence ID" value="CBK24238.2"/>
    <property type="molecule type" value="Genomic_DNA"/>
</dbReference>
<dbReference type="AlphaFoldDB" id="D8M849"/>
<dbReference type="InParanoid" id="D8M849"/>